<dbReference type="PANTHER" id="PTHR34610">
    <property type="entry name" value="SSL7007 PROTEIN"/>
    <property type="match status" value="1"/>
</dbReference>
<dbReference type="InterPro" id="IPR029060">
    <property type="entry name" value="PIN-like_dom_sf"/>
</dbReference>
<feature type="domain" description="PIN" evidence="1">
    <location>
        <begin position="5"/>
        <end position="118"/>
    </location>
</feature>
<proteinExistence type="predicted"/>
<comment type="caution">
    <text evidence="2">The sequence shown here is derived from an EMBL/GenBank/DDBJ whole genome shotgun (WGS) entry which is preliminary data.</text>
</comment>
<dbReference type="Pfam" id="PF13470">
    <property type="entry name" value="PIN_3"/>
    <property type="match status" value="1"/>
</dbReference>
<name>A0A0C1Y799_9CYAN</name>
<dbReference type="PANTHER" id="PTHR34610:SF3">
    <property type="entry name" value="SSL7007 PROTEIN"/>
    <property type="match status" value="1"/>
</dbReference>
<reference evidence="2" key="1">
    <citation type="submission" date="2014-11" db="EMBL/GenBank/DDBJ databases">
        <authorList>
            <person name="Malar M.C."/>
            <person name="Sen D."/>
            <person name="Tripathy S."/>
        </authorList>
    </citation>
    <scope>NUCLEOTIDE SEQUENCE</scope>
    <source>
        <strain evidence="2">BDU141951</strain>
    </source>
</reference>
<dbReference type="NCBIfam" id="TIGR00305">
    <property type="entry name" value="putative toxin-antitoxin system toxin component, PIN family"/>
    <property type="match status" value="1"/>
</dbReference>
<protein>
    <submittedName>
        <fullName evidence="2">Putative toxin-antitoxin system toxin component, PIN family</fullName>
    </submittedName>
</protein>
<dbReference type="InterPro" id="IPR002850">
    <property type="entry name" value="PIN_toxin-like"/>
</dbReference>
<dbReference type="InterPro" id="IPR002716">
    <property type="entry name" value="PIN_dom"/>
</dbReference>
<sequence>MTTEGRYGFDTSVIVSALLRPGSVPRQAFDLATERGVMLASVATLSELREVLFRPKFDRYITLQERLQFLAALMESVVLIDVDVTIAASRDAKDNKFLELAVSGQATCLVSGDEDLLILHPFRGIEILSPAAFLQRKG</sequence>
<dbReference type="SMART" id="SM00670">
    <property type="entry name" value="PINc"/>
    <property type="match status" value="1"/>
</dbReference>
<dbReference type="SUPFAM" id="SSF88723">
    <property type="entry name" value="PIN domain-like"/>
    <property type="match status" value="1"/>
</dbReference>
<reference evidence="2" key="2">
    <citation type="journal article" date="2015" name="Genome Announc.">
        <title>Draft Genome Sequence of Filamentous Marine Cyanobacterium Lyngbya confervoides Strain BDU141951.</title>
        <authorList>
            <person name="Chandrababunaidu M.M."/>
            <person name="Sen D."/>
            <person name="Tripathy S."/>
        </authorList>
    </citation>
    <scope>NUCLEOTIDE SEQUENCE</scope>
    <source>
        <strain evidence="2">BDU141951</strain>
    </source>
</reference>
<dbReference type="AlphaFoldDB" id="A0A0C1Y799"/>
<evidence type="ECO:0000313" key="2">
    <source>
        <dbReference type="EMBL" id="NEV69770.1"/>
    </source>
</evidence>
<gene>
    <name evidence="2" type="ORF">QQ91_021985</name>
</gene>
<dbReference type="EMBL" id="JTHE02000003">
    <property type="protein sequence ID" value="NEV69770.1"/>
    <property type="molecule type" value="Genomic_DNA"/>
</dbReference>
<organism evidence="2">
    <name type="scientific">Lyngbya confervoides BDU141951</name>
    <dbReference type="NCBI Taxonomy" id="1574623"/>
    <lineage>
        <taxon>Bacteria</taxon>
        <taxon>Bacillati</taxon>
        <taxon>Cyanobacteriota</taxon>
        <taxon>Cyanophyceae</taxon>
        <taxon>Oscillatoriophycideae</taxon>
        <taxon>Oscillatoriales</taxon>
        <taxon>Microcoleaceae</taxon>
        <taxon>Lyngbya</taxon>
    </lineage>
</organism>
<accession>A0A0C1Y799</accession>
<reference evidence="2" key="3">
    <citation type="submission" date="2020-02" db="EMBL/GenBank/DDBJ databases">
        <authorList>
            <person name="Sarangi A.N."/>
            <person name="Ghosh S."/>
            <person name="Mukherjee M."/>
            <person name="Tripathy S."/>
        </authorList>
    </citation>
    <scope>NUCLEOTIDE SEQUENCE</scope>
    <source>
        <strain evidence="2">BDU141951</strain>
    </source>
</reference>
<evidence type="ECO:0000259" key="1">
    <source>
        <dbReference type="SMART" id="SM00670"/>
    </source>
</evidence>